<dbReference type="Gene3D" id="1.10.472.10">
    <property type="entry name" value="Cyclin-like"/>
    <property type="match status" value="2"/>
</dbReference>
<keyword evidence="4" id="KW-0131">Cell cycle</keyword>
<feature type="domain" description="Cyclin-like" evidence="7">
    <location>
        <begin position="59"/>
        <end position="149"/>
    </location>
</feature>
<dbReference type="InterPro" id="IPR013763">
    <property type="entry name" value="Cyclin-like_dom"/>
</dbReference>
<keyword evidence="2" id="KW-0132">Cell division</keyword>
<evidence type="ECO:0000256" key="2">
    <source>
        <dbReference type="ARBA" id="ARBA00022618"/>
    </source>
</evidence>
<dbReference type="OMA" id="NIDPYTT"/>
<keyword evidence="3 5" id="KW-0195">Cyclin</keyword>
<dbReference type="eggNOG" id="KOG0656">
    <property type="taxonomic scope" value="Eukaryota"/>
</dbReference>
<reference evidence="8" key="1">
    <citation type="submission" date="2015-04" db="UniProtKB">
        <authorList>
            <consortium name="EnsemblPlants"/>
        </authorList>
    </citation>
    <scope>IDENTIFICATION</scope>
</reference>
<protein>
    <recommendedName>
        <fullName evidence="7">Cyclin-like domain-containing protein</fullName>
    </recommendedName>
</protein>
<dbReference type="SUPFAM" id="SSF47954">
    <property type="entry name" value="Cyclin-like"/>
    <property type="match status" value="1"/>
</dbReference>
<dbReference type="Pfam" id="PF00134">
    <property type="entry name" value="Cyclin_N"/>
    <property type="match status" value="1"/>
</dbReference>
<feature type="region of interest" description="Disordered" evidence="6">
    <location>
        <begin position="309"/>
        <end position="345"/>
    </location>
</feature>
<sequence length="345" mass="36864">MDMATGEEEVVEAYDYEFDLENPFTSPADEPITSLLDAEGHHSPSVSAAASDARRVAAGFISKVRYDGELEVHPRVAYLALNYVDRYLSKRQLACEHKPWAPRLLAISCLTLAAKMQRAAAISVADIQRGEEFMFDEEKIQRMERMVLDTLEWRTRSVTPLAFLGFFLSACFPQPWHPPLLDAIKARAVDLLLRVQPGTSAPAATPNATVLPLDSASAHLLPPMHFAEVKMAEFSPSVAAAAALLAAAGEVAGAHLHGFEAGVAACPFVNSEKLRECGEVMAAACGVGPGWTAAAAAAASAETPVTVLGHHRSASSESERTTTVGSAANSADAKRRCMGPPRQWG</sequence>
<dbReference type="PANTHER" id="PTHR10177">
    <property type="entry name" value="CYCLINS"/>
    <property type="match status" value="1"/>
</dbReference>
<dbReference type="EnsemblPlants" id="OPUNC07G17250.1">
    <property type="protein sequence ID" value="OPUNC07G17250.1"/>
    <property type="gene ID" value="OPUNC07G17250"/>
</dbReference>
<organism evidence="8">
    <name type="scientific">Oryza punctata</name>
    <name type="common">Red rice</name>
    <dbReference type="NCBI Taxonomy" id="4537"/>
    <lineage>
        <taxon>Eukaryota</taxon>
        <taxon>Viridiplantae</taxon>
        <taxon>Streptophyta</taxon>
        <taxon>Embryophyta</taxon>
        <taxon>Tracheophyta</taxon>
        <taxon>Spermatophyta</taxon>
        <taxon>Magnoliopsida</taxon>
        <taxon>Liliopsida</taxon>
        <taxon>Poales</taxon>
        <taxon>Poaceae</taxon>
        <taxon>BOP clade</taxon>
        <taxon>Oryzoideae</taxon>
        <taxon>Oryzeae</taxon>
        <taxon>Oryzinae</taxon>
        <taxon>Oryza</taxon>
    </lineage>
</organism>
<evidence type="ECO:0000256" key="4">
    <source>
        <dbReference type="ARBA" id="ARBA00023306"/>
    </source>
</evidence>
<dbReference type="SMART" id="SM00385">
    <property type="entry name" value="CYCLIN"/>
    <property type="match status" value="1"/>
</dbReference>
<evidence type="ECO:0000313" key="9">
    <source>
        <dbReference type="Proteomes" id="UP000026962"/>
    </source>
</evidence>
<dbReference type="AlphaFoldDB" id="A0A0E0LM41"/>
<evidence type="ECO:0000313" key="8">
    <source>
        <dbReference type="EnsemblPlants" id="OPUNC07G17250.1"/>
    </source>
</evidence>
<keyword evidence="9" id="KW-1185">Reference proteome</keyword>
<evidence type="ECO:0000256" key="6">
    <source>
        <dbReference type="SAM" id="MobiDB-lite"/>
    </source>
</evidence>
<dbReference type="Proteomes" id="UP000026962">
    <property type="component" value="Chromosome 7"/>
</dbReference>
<dbReference type="InterPro" id="IPR006671">
    <property type="entry name" value="Cyclin_N"/>
</dbReference>
<evidence type="ECO:0000256" key="1">
    <source>
        <dbReference type="ARBA" id="ARBA00009065"/>
    </source>
</evidence>
<name>A0A0E0LM41_ORYPU</name>
<comment type="similarity">
    <text evidence="1">Belongs to the cyclin family. Cyclin D subfamily.</text>
</comment>
<proteinExistence type="inferred from homology"/>
<evidence type="ECO:0000259" key="7">
    <source>
        <dbReference type="SMART" id="SM00385"/>
    </source>
</evidence>
<dbReference type="FunFam" id="1.10.472.10:FF:000060">
    <property type="entry name" value="D6-type cyclin"/>
    <property type="match status" value="1"/>
</dbReference>
<evidence type="ECO:0000256" key="3">
    <source>
        <dbReference type="ARBA" id="ARBA00023127"/>
    </source>
</evidence>
<dbReference type="STRING" id="4537.A0A0E0LM41"/>
<dbReference type="Gramene" id="OPUNC07G17250.1">
    <property type="protein sequence ID" value="OPUNC07G17250.1"/>
    <property type="gene ID" value="OPUNC07G17250"/>
</dbReference>
<dbReference type="InterPro" id="IPR036915">
    <property type="entry name" value="Cyclin-like_sf"/>
</dbReference>
<dbReference type="HOGENOM" id="CLU_048040_3_1_1"/>
<dbReference type="InterPro" id="IPR039361">
    <property type="entry name" value="Cyclin"/>
</dbReference>
<reference evidence="8" key="2">
    <citation type="submission" date="2018-05" db="EMBL/GenBank/DDBJ databases">
        <title>OpunRS2 (Oryza punctata Reference Sequence Version 2).</title>
        <authorList>
            <person name="Zhang J."/>
            <person name="Kudrna D."/>
            <person name="Lee S."/>
            <person name="Talag J."/>
            <person name="Welchert J."/>
            <person name="Wing R.A."/>
        </authorList>
    </citation>
    <scope>NUCLEOTIDE SEQUENCE [LARGE SCALE GENOMIC DNA]</scope>
</reference>
<dbReference type="GO" id="GO:0051301">
    <property type="term" value="P:cell division"/>
    <property type="evidence" value="ECO:0007669"/>
    <property type="project" value="UniProtKB-KW"/>
</dbReference>
<evidence type="ECO:0000256" key="5">
    <source>
        <dbReference type="RuleBase" id="RU000383"/>
    </source>
</evidence>
<accession>A0A0E0LM41</accession>